<dbReference type="Pfam" id="PF01547">
    <property type="entry name" value="SBP_bac_1"/>
    <property type="match status" value="1"/>
</dbReference>
<dbReference type="SUPFAM" id="SSF53850">
    <property type="entry name" value="Periplasmic binding protein-like II"/>
    <property type="match status" value="1"/>
</dbReference>
<dbReference type="OrthoDB" id="5580590at2"/>
<accession>A0A6M4A850</accession>
<keyword evidence="3" id="KW-0813">Transport</keyword>
<evidence type="ECO:0000256" key="2">
    <source>
        <dbReference type="ARBA" id="ARBA00008520"/>
    </source>
</evidence>
<reference evidence="8 9" key="1">
    <citation type="journal article" date="2019" name="Int. J. Syst. Evol. Microbiol.">
        <title>Undibacterium piscinae sp. nov., isolated from Korean shiner intestine.</title>
        <authorList>
            <person name="Lee S.Y."/>
            <person name="Kang W."/>
            <person name="Kim P.S."/>
            <person name="Kim H.S."/>
            <person name="Sung H."/>
            <person name="Shin N.R."/>
            <person name="Whon T.W."/>
            <person name="Yun J.H."/>
            <person name="Lee J.Y."/>
            <person name="Lee J.Y."/>
            <person name="Jung M.J."/>
            <person name="Jeong Y.S."/>
            <person name="Tak E.J."/>
            <person name="Han J.E."/>
            <person name="Hyun D.W."/>
            <person name="Kang M.S."/>
            <person name="Lee K.E."/>
            <person name="Lee B.H."/>
            <person name="Bae J.W."/>
        </authorList>
    </citation>
    <scope>NUCLEOTIDE SEQUENCE [LARGE SCALE GENOMIC DNA]</scope>
    <source>
        <strain evidence="8 9">S11R28</strain>
    </source>
</reference>
<gene>
    <name evidence="8" type="ORF">EJG51_018035</name>
</gene>
<evidence type="ECO:0000256" key="1">
    <source>
        <dbReference type="ARBA" id="ARBA00004418"/>
    </source>
</evidence>
<evidence type="ECO:0000256" key="6">
    <source>
        <dbReference type="ARBA" id="ARBA00049753"/>
    </source>
</evidence>
<sequence>MKLKKTVQVSLAALASIAAMTAQAAEVEVLHYWTSGGEAKSAGQLKEIVKEAGYGWKDFAVAGGGGENAMTALKARVIAGSAPTAAQIKGPSIQEWGKEGVLANIDEAAIAGKWDEALPKVVSNIMKYQGHYVAAPVNVHRVNWMWANAEVLKKAGVNTMPANWDAFFDAAEKIKKSGALVIAHGGQPWQDATVFESVALGIGGVDFYKKALVQLDPASLTGPTMIKTFETLAKIKTYIDKDAAGRDWNLATAMVINGKAGFQFMGDWAKGEFAAAGKVPGKDYLCAAAPGTDKAFTFNIDSFVMFAQKDADAKKGQLALANAIMNPKFQAIFNLNKGSIPVRTGVPKTRFDDCALKSMDDLDSTSKNGGLVPSFAHGMAIDSAKAGAFQDVIAKFMNSSMTPQAAVQALAKAAKAK</sequence>
<dbReference type="EMBL" id="CP051152">
    <property type="protein sequence ID" value="QJQ07395.1"/>
    <property type="molecule type" value="Genomic_DNA"/>
</dbReference>
<dbReference type="Gene3D" id="3.40.190.10">
    <property type="entry name" value="Periplasmic binding protein-like II"/>
    <property type="match status" value="2"/>
</dbReference>
<feature type="signal peptide" evidence="7">
    <location>
        <begin position="1"/>
        <end position="24"/>
    </location>
</feature>
<dbReference type="PANTHER" id="PTHR43649:SF28">
    <property type="entry name" value="BINDING PROTEIN COMPONENT OF ABC SUGAR TRANSPORTER-RELATED"/>
    <property type="match status" value="1"/>
</dbReference>
<protein>
    <recommendedName>
        <fullName evidence="6">Probable sugar-binding periplasmic protein</fullName>
    </recommendedName>
</protein>
<dbReference type="PANTHER" id="PTHR43649">
    <property type="entry name" value="ARABINOSE-BINDING PROTEIN-RELATED"/>
    <property type="match status" value="1"/>
</dbReference>
<evidence type="ECO:0000256" key="4">
    <source>
        <dbReference type="ARBA" id="ARBA00022729"/>
    </source>
</evidence>
<keyword evidence="9" id="KW-1185">Reference proteome</keyword>
<proteinExistence type="inferred from homology"/>
<keyword evidence="4 7" id="KW-0732">Signal</keyword>
<feature type="chain" id="PRO_5026868110" description="Probable sugar-binding periplasmic protein" evidence="7">
    <location>
        <begin position="25"/>
        <end position="417"/>
    </location>
</feature>
<evidence type="ECO:0000256" key="5">
    <source>
        <dbReference type="ARBA" id="ARBA00049629"/>
    </source>
</evidence>
<organism evidence="8 9">
    <name type="scientific">Undibacterium piscinae</name>
    <dbReference type="NCBI Taxonomy" id="2495591"/>
    <lineage>
        <taxon>Bacteria</taxon>
        <taxon>Pseudomonadati</taxon>
        <taxon>Pseudomonadota</taxon>
        <taxon>Betaproteobacteria</taxon>
        <taxon>Burkholderiales</taxon>
        <taxon>Oxalobacteraceae</taxon>
        <taxon>Undibacterium</taxon>
    </lineage>
</organism>
<dbReference type="Proteomes" id="UP000274350">
    <property type="component" value="Chromosome"/>
</dbReference>
<comment type="subcellular location">
    <subcellularLocation>
        <location evidence="1">Periplasm</location>
    </subcellularLocation>
</comment>
<dbReference type="GO" id="GO:0042597">
    <property type="term" value="C:periplasmic space"/>
    <property type="evidence" value="ECO:0007669"/>
    <property type="project" value="UniProtKB-SubCell"/>
</dbReference>
<comment type="similarity">
    <text evidence="2">Belongs to the bacterial solute-binding protein 1 family.</text>
</comment>
<dbReference type="InterPro" id="IPR050490">
    <property type="entry name" value="Bact_solute-bd_prot1"/>
</dbReference>
<evidence type="ECO:0000256" key="3">
    <source>
        <dbReference type="ARBA" id="ARBA00022448"/>
    </source>
</evidence>
<evidence type="ECO:0000313" key="8">
    <source>
        <dbReference type="EMBL" id="QJQ07395.1"/>
    </source>
</evidence>
<evidence type="ECO:0000313" key="9">
    <source>
        <dbReference type="Proteomes" id="UP000274350"/>
    </source>
</evidence>
<comment type="function">
    <text evidence="5">Part of a binding-protein-dependent transport system for a sugar.</text>
</comment>
<dbReference type="InterPro" id="IPR006059">
    <property type="entry name" value="SBP"/>
</dbReference>
<dbReference type="KEGG" id="upi:EJG51_018035"/>
<evidence type="ECO:0000256" key="7">
    <source>
        <dbReference type="SAM" id="SignalP"/>
    </source>
</evidence>
<name>A0A6M4A850_9BURK</name>
<dbReference type="AlphaFoldDB" id="A0A6M4A850"/>